<evidence type="ECO:0000313" key="11">
    <source>
        <dbReference type="Proteomes" id="UP000760668"/>
    </source>
</evidence>
<protein>
    <submittedName>
        <fullName evidence="10">DUF1730 domain-containing protein</fullName>
    </submittedName>
</protein>
<evidence type="ECO:0000256" key="4">
    <source>
        <dbReference type="ARBA" id="ARBA00022723"/>
    </source>
</evidence>
<evidence type="ECO:0000256" key="5">
    <source>
        <dbReference type="ARBA" id="ARBA00022785"/>
    </source>
</evidence>
<reference evidence="10" key="1">
    <citation type="journal article" date="2021" name="PeerJ">
        <title>Extensive microbial diversity within the chicken gut microbiome revealed by metagenomics and culture.</title>
        <authorList>
            <person name="Gilroy R."/>
            <person name="Ravi A."/>
            <person name="Getino M."/>
            <person name="Pursley I."/>
            <person name="Horton D.L."/>
            <person name="Alikhan N.F."/>
            <person name="Baker D."/>
            <person name="Gharbi K."/>
            <person name="Hall N."/>
            <person name="Watson M."/>
            <person name="Adriaenssens E.M."/>
            <person name="Foster-Nyarko E."/>
            <person name="Jarju S."/>
            <person name="Secka A."/>
            <person name="Antonio M."/>
            <person name="Oren A."/>
            <person name="Chaudhuri R.R."/>
            <person name="La Ragione R."/>
            <person name="Hildebrand F."/>
            <person name="Pallen M.J."/>
        </authorList>
    </citation>
    <scope>NUCLEOTIDE SEQUENCE</scope>
    <source>
        <strain evidence="10">CHK179-5677</strain>
    </source>
</reference>
<keyword evidence="1" id="KW-0004">4Fe-4S</keyword>
<evidence type="ECO:0000256" key="8">
    <source>
        <dbReference type="ARBA" id="ARBA00023014"/>
    </source>
</evidence>
<evidence type="ECO:0000313" key="10">
    <source>
        <dbReference type="EMBL" id="HJG85930.1"/>
    </source>
</evidence>
<dbReference type="PROSITE" id="PS51379">
    <property type="entry name" value="4FE4S_FER_2"/>
    <property type="match status" value="2"/>
</dbReference>
<dbReference type="SUPFAM" id="SSF46548">
    <property type="entry name" value="alpha-helical ferredoxin"/>
    <property type="match status" value="1"/>
</dbReference>
<dbReference type="PANTHER" id="PTHR30002">
    <property type="entry name" value="EPOXYQUEUOSINE REDUCTASE"/>
    <property type="match status" value="1"/>
</dbReference>
<dbReference type="InterPro" id="IPR004453">
    <property type="entry name" value="QueG"/>
</dbReference>
<dbReference type="GO" id="GO:0052693">
    <property type="term" value="F:epoxyqueuosine reductase activity"/>
    <property type="evidence" value="ECO:0007669"/>
    <property type="project" value="TreeGrafter"/>
</dbReference>
<dbReference type="PROSITE" id="PS00198">
    <property type="entry name" value="4FE4S_FER_1"/>
    <property type="match status" value="1"/>
</dbReference>
<keyword evidence="8" id="KW-0411">Iron-sulfur</keyword>
<dbReference type="GO" id="GO:0051539">
    <property type="term" value="F:4 iron, 4 sulfur cluster binding"/>
    <property type="evidence" value="ECO:0007669"/>
    <property type="project" value="UniProtKB-KW"/>
</dbReference>
<keyword evidence="2" id="KW-0963">Cytoplasm</keyword>
<dbReference type="RefSeq" id="WP_295369237.1">
    <property type="nucleotide sequence ID" value="NZ_DYUC01000021.1"/>
</dbReference>
<dbReference type="Pfam" id="PF13484">
    <property type="entry name" value="Fer4_16"/>
    <property type="match status" value="1"/>
</dbReference>
<evidence type="ECO:0000256" key="1">
    <source>
        <dbReference type="ARBA" id="ARBA00022485"/>
    </source>
</evidence>
<accession>A0A921MK70</accession>
<organism evidence="10 11">
    <name type="scientific">Pseudoflavonifractor capillosus</name>
    <dbReference type="NCBI Taxonomy" id="106588"/>
    <lineage>
        <taxon>Bacteria</taxon>
        <taxon>Bacillati</taxon>
        <taxon>Bacillota</taxon>
        <taxon>Clostridia</taxon>
        <taxon>Eubacteriales</taxon>
        <taxon>Oscillospiraceae</taxon>
        <taxon>Pseudoflavonifractor</taxon>
    </lineage>
</organism>
<feature type="domain" description="4Fe-4S ferredoxin-type" evidence="9">
    <location>
        <begin position="196"/>
        <end position="227"/>
    </location>
</feature>
<dbReference type="Gene3D" id="3.30.70.20">
    <property type="match status" value="1"/>
</dbReference>
<dbReference type="Pfam" id="PF08331">
    <property type="entry name" value="QueG_DUF1730"/>
    <property type="match status" value="1"/>
</dbReference>
<name>A0A921MK70_9FIRM</name>
<keyword evidence="5" id="KW-0671">Queuosine biosynthesis</keyword>
<dbReference type="GO" id="GO:0046872">
    <property type="term" value="F:metal ion binding"/>
    <property type="evidence" value="ECO:0007669"/>
    <property type="project" value="UniProtKB-KW"/>
</dbReference>
<dbReference type="InterPro" id="IPR013542">
    <property type="entry name" value="QueG_DUF1730"/>
</dbReference>
<sequence length="278" mass="30096">MTPELDRAFSACGAAAWGGLTWADALPHLAPQAVEKTLVLCPTPRAVLVAAFPYYAGDTPGNLSLYARGRDYHLVLTEKLNTVCDVLRQKYPSYSFLPGADSSPLPERQLAWACGMGLRGQNGLLILPPWGSYVFLGTILTDCPLEFSTSEPSNVCISCGKCAAACPGGALDGAVFHLSRCLSDISQKKGELSPEETALLSAQECLWGCDLCQRVCPYNAHPAMSPISDFREDLISSLTPADLEGLTNRTFREKYGDRAFAWRGPAVLRRNLALREHG</sequence>
<dbReference type="InterPro" id="IPR017896">
    <property type="entry name" value="4Fe4S_Fe-S-bd"/>
</dbReference>
<dbReference type="GO" id="GO:0008616">
    <property type="term" value="P:tRNA queuosine(34) biosynthetic process"/>
    <property type="evidence" value="ECO:0007669"/>
    <property type="project" value="UniProtKB-KW"/>
</dbReference>
<dbReference type="AlphaFoldDB" id="A0A921MK70"/>
<evidence type="ECO:0000256" key="7">
    <source>
        <dbReference type="ARBA" id="ARBA00023004"/>
    </source>
</evidence>
<keyword evidence="3" id="KW-0819">tRNA processing</keyword>
<comment type="caution">
    <text evidence="10">The sequence shown here is derived from an EMBL/GenBank/DDBJ whole genome shotgun (WGS) entry which is preliminary data.</text>
</comment>
<keyword evidence="6" id="KW-0560">Oxidoreductase</keyword>
<evidence type="ECO:0000256" key="6">
    <source>
        <dbReference type="ARBA" id="ARBA00023002"/>
    </source>
</evidence>
<feature type="domain" description="4Fe-4S ferredoxin-type" evidence="9">
    <location>
        <begin position="146"/>
        <end position="176"/>
    </location>
</feature>
<evidence type="ECO:0000256" key="3">
    <source>
        <dbReference type="ARBA" id="ARBA00022694"/>
    </source>
</evidence>
<proteinExistence type="predicted"/>
<evidence type="ECO:0000259" key="9">
    <source>
        <dbReference type="PROSITE" id="PS51379"/>
    </source>
</evidence>
<gene>
    <name evidence="10" type="ORF">K8V01_02700</name>
</gene>
<dbReference type="InterPro" id="IPR017900">
    <property type="entry name" value="4Fe4S_Fe_S_CS"/>
</dbReference>
<dbReference type="Proteomes" id="UP000760668">
    <property type="component" value="Unassembled WGS sequence"/>
</dbReference>
<keyword evidence="7" id="KW-0408">Iron</keyword>
<keyword evidence="4" id="KW-0479">Metal-binding</keyword>
<reference evidence="10" key="2">
    <citation type="submission" date="2021-09" db="EMBL/GenBank/DDBJ databases">
        <authorList>
            <person name="Gilroy R."/>
        </authorList>
    </citation>
    <scope>NUCLEOTIDE SEQUENCE</scope>
    <source>
        <strain evidence="10">CHK179-5677</strain>
    </source>
</reference>
<dbReference type="PANTHER" id="PTHR30002:SF4">
    <property type="entry name" value="EPOXYQUEUOSINE REDUCTASE"/>
    <property type="match status" value="1"/>
</dbReference>
<evidence type="ECO:0000256" key="2">
    <source>
        <dbReference type="ARBA" id="ARBA00022490"/>
    </source>
</evidence>
<dbReference type="EMBL" id="DYUC01000021">
    <property type="protein sequence ID" value="HJG85930.1"/>
    <property type="molecule type" value="Genomic_DNA"/>
</dbReference>